<dbReference type="AlphaFoldDB" id="A0A7D7U4Y1"/>
<evidence type="ECO:0000256" key="1">
    <source>
        <dbReference type="ARBA" id="ARBA00022490"/>
    </source>
</evidence>
<dbReference type="HAMAP" id="MF_00963">
    <property type="entry name" value="Sigma70_RpoD_SigA"/>
    <property type="match status" value="1"/>
</dbReference>
<evidence type="ECO:0000313" key="10">
    <source>
        <dbReference type="EMBL" id="QMT98228.1"/>
    </source>
</evidence>
<keyword evidence="5 6" id="KW-0804">Transcription</keyword>
<evidence type="ECO:0000256" key="2">
    <source>
        <dbReference type="ARBA" id="ARBA00023015"/>
    </source>
</evidence>
<dbReference type="GO" id="GO:0005737">
    <property type="term" value="C:cytoplasm"/>
    <property type="evidence" value="ECO:0007669"/>
    <property type="project" value="UniProtKB-SubCell"/>
</dbReference>
<keyword evidence="2 6" id="KW-0805">Transcription regulation</keyword>
<feature type="region of interest" description="Sigma-70 factor domain-2" evidence="6">
    <location>
        <begin position="401"/>
        <end position="471"/>
    </location>
</feature>
<dbReference type="InterPro" id="IPR050239">
    <property type="entry name" value="Sigma-70_RNA_pol_init_factors"/>
</dbReference>
<evidence type="ECO:0000259" key="9">
    <source>
        <dbReference type="PROSITE" id="PS00716"/>
    </source>
</evidence>
<feature type="domain" description="RNA polymerase sigma-70" evidence="8">
    <location>
        <begin position="425"/>
        <end position="438"/>
    </location>
</feature>
<feature type="compositionally biased region" description="Low complexity" evidence="7">
    <location>
        <begin position="12"/>
        <end position="24"/>
    </location>
</feature>
<reference evidence="10 11" key="1">
    <citation type="journal article" date="2017" name="Int. J. Syst. Evol. Microbiol.">
        <title>Mycoplasma tullyi sp. nov., isolated from penguins of the genus Spheniscus.</title>
        <authorList>
            <person name="Yavari C.A."/>
            <person name="Ramirez A.S."/>
            <person name="Nicholas R.A.J."/>
            <person name="Radford A.D."/>
            <person name="Darby A.C."/>
            <person name="Bradbury J.M."/>
        </authorList>
    </citation>
    <scope>NUCLEOTIDE SEQUENCE [LARGE SCALE GENOMIC DNA]</scope>
    <source>
        <strain evidence="10 11">56A97T</strain>
    </source>
</reference>
<dbReference type="SUPFAM" id="SSF88946">
    <property type="entry name" value="Sigma2 domain of RNA polymerase sigma factors"/>
    <property type="match status" value="1"/>
</dbReference>
<sequence>MLFIPLTFTRMAKNTNSTSKNKTASKAKDISQLSLKQRLELAKKQEKTPTKKSASKKTEAVSETKKSAKSTKVEKTVTEKKSSASTKSKKVKSEEVVVKQPKAETKKTKVAATKKEVALKDKKAKTEPEAVAKQEEEKKTKLSLKSSKKSSKAKATSKKDEDHDLDNEIDLDDFDNKDDDIDFDDFKEENYKSTFKETDFNEQDELEDKEFNLSDFFSDSKLDIDQPITTQKRQRGRKPKHAPSNEKNDLVYHEVLEASSKTKNNDQESIRATKTLLAKAKATKSLSNEDIIDVFKNYEFTEAEDLEILEELKDNKIKLEDDVEEKISLFRKNQDLSEIDKNLDDLISKGASTKDKVEDNVKAFLGTLGSSKILNFGEEIQIAKLLGSTDPETREYAINQLVTSNLRLVTSIAKKYLNRGLDFVDLIQEGSIGLMKAISKFNYKLGNKFSTYATWWIRQAITRAIADQARTVRIPVHMVETINKLIKTERMLTQQLGRDPTLEELTEAMGGQVNGFTPKKVADIKKLNQEPVSLDKPIGHDEESQFVDFVKDRDILKPDEYTEKLIVTEHINELFVNTLTKKEEQIIRMRYGLHPWHQQMTLEEVGQKFNVTRERIRQIESKALRKLKHPSKNARLRSFLKHDSEN</sequence>
<protein>
    <recommendedName>
        <fullName evidence="6">RNA polymerase sigma factor SigA</fullName>
    </recommendedName>
</protein>
<keyword evidence="11" id="KW-1185">Reference proteome</keyword>
<name>A0A7D7U4Y1_9MOLU</name>
<feature type="DNA-binding region" description="H-T-H motif" evidence="6">
    <location>
        <begin position="602"/>
        <end position="621"/>
    </location>
</feature>
<dbReference type="PROSITE" id="PS00715">
    <property type="entry name" value="SIGMA70_1"/>
    <property type="match status" value="1"/>
</dbReference>
<proteinExistence type="inferred from homology"/>
<evidence type="ECO:0000256" key="4">
    <source>
        <dbReference type="ARBA" id="ARBA00023125"/>
    </source>
</evidence>
<comment type="caution">
    <text evidence="6">Lacks conserved residue(s) required for the propagation of feature annotation.</text>
</comment>
<feature type="compositionally biased region" description="Basic residues" evidence="7">
    <location>
        <begin position="146"/>
        <end position="156"/>
    </location>
</feature>
<evidence type="ECO:0000256" key="7">
    <source>
        <dbReference type="SAM" id="MobiDB-lite"/>
    </source>
</evidence>
<evidence type="ECO:0000256" key="6">
    <source>
        <dbReference type="HAMAP-Rule" id="MF_00963"/>
    </source>
</evidence>
<feature type="compositionally biased region" description="Basic and acidic residues" evidence="7">
    <location>
        <begin position="56"/>
        <end position="82"/>
    </location>
</feature>
<organism evidence="10 11">
    <name type="scientific">Mycoplasma tullyi</name>
    <dbReference type="NCBI Taxonomy" id="1612150"/>
    <lineage>
        <taxon>Bacteria</taxon>
        <taxon>Bacillati</taxon>
        <taxon>Mycoplasmatota</taxon>
        <taxon>Mollicutes</taxon>
        <taxon>Mycoplasmataceae</taxon>
        <taxon>Mycoplasma</taxon>
    </lineage>
</organism>
<dbReference type="InterPro" id="IPR007630">
    <property type="entry name" value="RNA_pol_sigma70_r4"/>
</dbReference>
<dbReference type="CDD" id="cd06171">
    <property type="entry name" value="Sigma70_r4"/>
    <property type="match status" value="1"/>
</dbReference>
<dbReference type="InterPro" id="IPR013324">
    <property type="entry name" value="RNA_pol_sigma_r3/r4-like"/>
</dbReference>
<feature type="region of interest" description="Disordered" evidence="7">
    <location>
        <begin position="12"/>
        <end position="178"/>
    </location>
</feature>
<evidence type="ECO:0000256" key="3">
    <source>
        <dbReference type="ARBA" id="ARBA00023082"/>
    </source>
</evidence>
<gene>
    <name evidence="6" type="primary">sigA</name>
    <name evidence="10" type="ORF">H3143_01835</name>
</gene>
<dbReference type="SUPFAM" id="SSF88659">
    <property type="entry name" value="Sigma3 and sigma4 domains of RNA polymerase sigma factors"/>
    <property type="match status" value="2"/>
</dbReference>
<feature type="domain" description="RNA polymerase sigma-70" evidence="9">
    <location>
        <begin position="601"/>
        <end position="627"/>
    </location>
</feature>
<feature type="region of interest" description="Disordered" evidence="7">
    <location>
        <begin position="224"/>
        <end position="246"/>
    </location>
</feature>
<comment type="subcellular location">
    <subcellularLocation>
        <location evidence="6">Cytoplasm</location>
    </subcellularLocation>
</comment>
<dbReference type="Pfam" id="PF04545">
    <property type="entry name" value="Sigma70_r4"/>
    <property type="match status" value="1"/>
</dbReference>
<dbReference type="NCBIfam" id="TIGR02393">
    <property type="entry name" value="RpoD_Cterm"/>
    <property type="match status" value="1"/>
</dbReference>
<dbReference type="InterPro" id="IPR013325">
    <property type="entry name" value="RNA_pol_sigma_r2"/>
</dbReference>
<dbReference type="EMBL" id="CP059674">
    <property type="protein sequence ID" value="QMT98228.1"/>
    <property type="molecule type" value="Genomic_DNA"/>
</dbReference>
<evidence type="ECO:0000256" key="5">
    <source>
        <dbReference type="ARBA" id="ARBA00023163"/>
    </source>
</evidence>
<evidence type="ECO:0000313" key="11">
    <source>
        <dbReference type="Proteomes" id="UP000514704"/>
    </source>
</evidence>
<dbReference type="InterPro" id="IPR007627">
    <property type="entry name" value="RNA_pol_sigma70_r2"/>
</dbReference>
<dbReference type="PRINTS" id="PR00046">
    <property type="entry name" value="SIGMA70FCT"/>
</dbReference>
<comment type="function">
    <text evidence="6">Sigma factors are initiation factors that promote the attachment of RNA polymerase to specific initiation sites and are then released. This sigma factor is the primary sigma factor during exponential growth.</text>
</comment>
<comment type="similarity">
    <text evidence="6">Belongs to the sigma-70 factor family. RpoD/SigA subfamily.</text>
</comment>
<dbReference type="KEGG" id="mtuy:H3143_01835"/>
<dbReference type="Pfam" id="PF04539">
    <property type="entry name" value="Sigma70_r3"/>
    <property type="match status" value="1"/>
</dbReference>
<keyword evidence="4 6" id="KW-0238">DNA-binding</keyword>
<dbReference type="GO" id="GO:0016987">
    <property type="term" value="F:sigma factor activity"/>
    <property type="evidence" value="ECO:0007669"/>
    <property type="project" value="UniProtKB-UniRule"/>
</dbReference>
<feature type="compositionally biased region" description="Basic and acidic residues" evidence="7">
    <location>
        <begin position="37"/>
        <end position="49"/>
    </location>
</feature>
<feature type="compositionally biased region" description="Basic residues" evidence="7">
    <location>
        <begin position="232"/>
        <end position="241"/>
    </location>
</feature>
<dbReference type="GO" id="GO:0003677">
    <property type="term" value="F:DNA binding"/>
    <property type="evidence" value="ECO:0007669"/>
    <property type="project" value="UniProtKB-UniRule"/>
</dbReference>
<dbReference type="InterPro" id="IPR012760">
    <property type="entry name" value="RNA_pol_sigma_RpoD_C"/>
</dbReference>
<dbReference type="Gene3D" id="1.10.601.10">
    <property type="entry name" value="RNA Polymerase Primary Sigma Factor"/>
    <property type="match status" value="1"/>
</dbReference>
<dbReference type="InterPro" id="IPR014284">
    <property type="entry name" value="RNA_pol_sigma-70_dom"/>
</dbReference>
<feature type="compositionally biased region" description="Acidic residues" evidence="7">
    <location>
        <begin position="163"/>
        <end position="178"/>
    </location>
</feature>
<feature type="compositionally biased region" description="Basic and acidic residues" evidence="7">
    <location>
        <begin position="91"/>
        <end position="140"/>
    </location>
</feature>
<accession>A0A7D7U4Y1</accession>
<dbReference type="PANTHER" id="PTHR30603">
    <property type="entry name" value="RNA POLYMERASE SIGMA FACTOR RPO"/>
    <property type="match status" value="1"/>
</dbReference>
<evidence type="ECO:0000259" key="8">
    <source>
        <dbReference type="PROSITE" id="PS00715"/>
    </source>
</evidence>
<dbReference type="Pfam" id="PF04542">
    <property type="entry name" value="Sigma70_r2"/>
    <property type="match status" value="1"/>
</dbReference>
<comment type="subunit">
    <text evidence="6">Interacts transiently with the RNA polymerase catalytic core.</text>
</comment>
<keyword evidence="3 6" id="KW-0731">Sigma factor</keyword>
<dbReference type="InterPro" id="IPR036388">
    <property type="entry name" value="WH-like_DNA-bd_sf"/>
</dbReference>
<dbReference type="Proteomes" id="UP000514704">
    <property type="component" value="Chromosome"/>
</dbReference>
<dbReference type="InterPro" id="IPR028630">
    <property type="entry name" value="Sigma70_RpoD"/>
</dbReference>
<dbReference type="InterPro" id="IPR000943">
    <property type="entry name" value="RNA_pol_sigma70"/>
</dbReference>
<keyword evidence="1 6" id="KW-0963">Cytoplasm</keyword>
<dbReference type="PANTHER" id="PTHR30603:SF60">
    <property type="entry name" value="RNA POLYMERASE SIGMA FACTOR RPOD"/>
    <property type="match status" value="1"/>
</dbReference>
<feature type="short sequence motif" description="Interaction with polymerase core subunit RpoC" evidence="6">
    <location>
        <begin position="425"/>
        <end position="428"/>
    </location>
</feature>
<dbReference type="Gene3D" id="1.10.10.10">
    <property type="entry name" value="Winged helix-like DNA-binding domain superfamily/Winged helix DNA-binding domain"/>
    <property type="match status" value="2"/>
</dbReference>
<dbReference type="InterPro" id="IPR007624">
    <property type="entry name" value="RNA_pol_sigma70_r3"/>
</dbReference>
<dbReference type="NCBIfam" id="TIGR02937">
    <property type="entry name" value="sigma70-ECF"/>
    <property type="match status" value="1"/>
</dbReference>
<dbReference type="GO" id="GO:0006352">
    <property type="term" value="P:DNA-templated transcription initiation"/>
    <property type="evidence" value="ECO:0007669"/>
    <property type="project" value="UniProtKB-UniRule"/>
</dbReference>
<dbReference type="PROSITE" id="PS00716">
    <property type="entry name" value="SIGMA70_2"/>
    <property type="match status" value="1"/>
</dbReference>
<dbReference type="NCBIfam" id="NF004564">
    <property type="entry name" value="PRK05901.2-2"/>
    <property type="match status" value="1"/>
</dbReference>